<dbReference type="RefSeq" id="WP_250724981.1">
    <property type="nucleotide sequence ID" value="NZ_CP098400.1"/>
</dbReference>
<dbReference type="InterPro" id="IPR014717">
    <property type="entry name" value="Transl_elong_EF1B/ribsomal_bS6"/>
</dbReference>
<keyword evidence="2" id="KW-1185">Reference proteome</keyword>
<organism evidence="1 2">
    <name type="scientific">Xiashengella succiniciproducens</name>
    <dbReference type="NCBI Taxonomy" id="2949635"/>
    <lineage>
        <taxon>Bacteria</taxon>
        <taxon>Pseudomonadati</taxon>
        <taxon>Bacteroidota</taxon>
        <taxon>Bacteroidia</taxon>
        <taxon>Marinilabiliales</taxon>
        <taxon>Marinilabiliaceae</taxon>
        <taxon>Xiashengella</taxon>
    </lineage>
</organism>
<gene>
    <name evidence="1" type="ORF">M9189_04585</name>
</gene>
<reference evidence="1" key="2">
    <citation type="submission" date="2022-06" db="EMBL/GenBank/DDBJ databases">
        <title>Xiashengella guii gen. nov. sp. nov., a bacterium isolated form anaerobic digestion tank.</title>
        <authorList>
            <person name="Huang H."/>
        </authorList>
    </citation>
    <scope>NUCLEOTIDE SEQUENCE</scope>
    <source>
        <strain evidence="1">Ai-910</strain>
    </source>
</reference>
<evidence type="ECO:0000313" key="2">
    <source>
        <dbReference type="Proteomes" id="UP001056426"/>
    </source>
</evidence>
<name>A0A9J6ZRZ9_9BACT</name>
<dbReference type="KEGG" id="alkq:M9189_04585"/>
<accession>A0A9J6ZRZ9</accession>
<reference evidence="1" key="1">
    <citation type="submission" date="2022-05" db="EMBL/GenBank/DDBJ databases">
        <authorList>
            <person name="Sun X."/>
        </authorList>
    </citation>
    <scope>NUCLEOTIDE SEQUENCE</scope>
    <source>
        <strain evidence="1">Ai-910</strain>
    </source>
</reference>
<dbReference type="Gene3D" id="3.30.70.60">
    <property type="match status" value="1"/>
</dbReference>
<dbReference type="Proteomes" id="UP001056426">
    <property type="component" value="Chromosome"/>
</dbReference>
<sequence length="164" mass="19491">MKRIKGLIYLFLLLILLPICVYQLALKKTISQYWLLRQEKIELNNLQKQIRITPTANVEDYGDDILQNGHLINLMSQNMTLNNVKIERYTPILHNEEEFVKEFTVEIVFEGQFISLIKMINEIETKYSSCKIASANFKIQKQRQQNNEKLYLTLWIQQLNNIKK</sequence>
<evidence type="ECO:0000313" key="1">
    <source>
        <dbReference type="EMBL" id="URW80626.1"/>
    </source>
</evidence>
<protein>
    <submittedName>
        <fullName evidence="1">Uncharacterized protein</fullName>
    </submittedName>
</protein>
<proteinExistence type="predicted"/>
<dbReference type="AlphaFoldDB" id="A0A9J6ZRZ9"/>
<dbReference type="EMBL" id="CP098400">
    <property type="protein sequence ID" value="URW80626.1"/>
    <property type="molecule type" value="Genomic_DNA"/>
</dbReference>